<dbReference type="GeneTree" id="ENSGT00940000159264"/>
<keyword evidence="4" id="KW-1133">Transmembrane helix</keyword>
<gene>
    <name evidence="6" type="primary">pcolceb</name>
</gene>
<dbReference type="PROSITE" id="PS01180">
    <property type="entry name" value="CUB"/>
    <property type="match status" value="2"/>
</dbReference>
<feature type="disulfide bond" evidence="3">
    <location>
        <begin position="151"/>
        <end position="178"/>
    </location>
</feature>
<accession>A0A669CUQ7</accession>
<evidence type="ECO:0000313" key="7">
    <source>
        <dbReference type="Proteomes" id="UP000005207"/>
    </source>
</evidence>
<evidence type="ECO:0000259" key="5">
    <source>
        <dbReference type="PROSITE" id="PS01180"/>
    </source>
</evidence>
<dbReference type="Gene3D" id="2.40.50.120">
    <property type="match status" value="1"/>
</dbReference>
<protein>
    <submittedName>
        <fullName evidence="6">Procollagen C-endopeptidase enhancer b</fullName>
    </submittedName>
</protein>
<dbReference type="GO" id="GO:0005615">
    <property type="term" value="C:extracellular space"/>
    <property type="evidence" value="ECO:0007669"/>
    <property type="project" value="TreeGrafter"/>
</dbReference>
<keyword evidence="4" id="KW-0812">Transmembrane</keyword>
<dbReference type="SUPFAM" id="SSF50242">
    <property type="entry name" value="TIMP-like"/>
    <property type="match status" value="1"/>
</dbReference>
<evidence type="ECO:0000256" key="4">
    <source>
        <dbReference type="SAM" id="Phobius"/>
    </source>
</evidence>
<dbReference type="FunFam" id="2.60.120.290:FF:000005">
    <property type="entry name" value="Procollagen C-endopeptidase enhancer 1"/>
    <property type="match status" value="1"/>
</dbReference>
<dbReference type="PANTHER" id="PTHR24251">
    <property type="entry name" value="OVOCHYMASE-RELATED"/>
    <property type="match status" value="1"/>
</dbReference>
<organism evidence="6 7">
    <name type="scientific">Oreochromis niloticus</name>
    <name type="common">Nile tilapia</name>
    <name type="synonym">Tilapia nilotica</name>
    <dbReference type="NCBI Taxonomy" id="8128"/>
    <lineage>
        <taxon>Eukaryota</taxon>
        <taxon>Metazoa</taxon>
        <taxon>Chordata</taxon>
        <taxon>Craniata</taxon>
        <taxon>Vertebrata</taxon>
        <taxon>Euteleostomi</taxon>
        <taxon>Actinopterygii</taxon>
        <taxon>Neopterygii</taxon>
        <taxon>Teleostei</taxon>
        <taxon>Neoteleostei</taxon>
        <taxon>Acanthomorphata</taxon>
        <taxon>Ovalentaria</taxon>
        <taxon>Cichlomorphae</taxon>
        <taxon>Cichliformes</taxon>
        <taxon>Cichlidae</taxon>
        <taxon>African cichlids</taxon>
        <taxon>Pseudocrenilabrinae</taxon>
        <taxon>Oreochromini</taxon>
        <taxon>Oreochromis</taxon>
    </lineage>
</organism>
<dbReference type="AlphaFoldDB" id="A0A669CUQ7"/>
<keyword evidence="1" id="KW-0677">Repeat</keyword>
<dbReference type="Proteomes" id="UP000005207">
    <property type="component" value="Linkage group LG3"/>
</dbReference>
<dbReference type="OMA" id="GIMKCED"/>
<keyword evidence="7" id="KW-1185">Reference proteome</keyword>
<dbReference type="SUPFAM" id="SSF49854">
    <property type="entry name" value="Spermadhesin, CUB domain"/>
    <property type="match status" value="2"/>
</dbReference>
<dbReference type="Ensembl" id="ENSONIT00000063279.1">
    <property type="protein sequence ID" value="ENSONIP00000051801.1"/>
    <property type="gene ID" value="ENSONIG00000009245.2"/>
</dbReference>
<dbReference type="InterPro" id="IPR000859">
    <property type="entry name" value="CUB_dom"/>
</dbReference>
<reference evidence="6" key="2">
    <citation type="submission" date="2025-08" db="UniProtKB">
        <authorList>
            <consortium name="Ensembl"/>
        </authorList>
    </citation>
    <scope>IDENTIFICATION</scope>
</reference>
<dbReference type="GO" id="GO:0006508">
    <property type="term" value="P:proteolysis"/>
    <property type="evidence" value="ECO:0007669"/>
    <property type="project" value="TreeGrafter"/>
</dbReference>
<dbReference type="FunFam" id="2.60.120.290:FF:000013">
    <property type="entry name" value="Membrane frizzled-related protein"/>
    <property type="match status" value="1"/>
</dbReference>
<dbReference type="InterPro" id="IPR035914">
    <property type="entry name" value="Sperma_CUB_dom_sf"/>
</dbReference>
<evidence type="ECO:0000256" key="3">
    <source>
        <dbReference type="PROSITE-ProRule" id="PRU00059"/>
    </source>
</evidence>
<dbReference type="SMART" id="SM00042">
    <property type="entry name" value="CUB"/>
    <property type="match status" value="2"/>
</dbReference>
<dbReference type="Gene3D" id="2.60.120.290">
    <property type="entry name" value="Spermadhesin, CUB domain"/>
    <property type="match status" value="2"/>
</dbReference>
<dbReference type="CDD" id="cd00041">
    <property type="entry name" value="CUB"/>
    <property type="match status" value="2"/>
</dbReference>
<keyword evidence="2 3" id="KW-1015">Disulfide bond</keyword>
<evidence type="ECO:0000256" key="1">
    <source>
        <dbReference type="ARBA" id="ARBA00022737"/>
    </source>
</evidence>
<sequence>GCVCHQTVCDWAAVRQCLQSERVQPVFHCGGHLVTDSGIVASEGFPSLYKPNSKCTWYITVPEDHVVMLSFRLFDLEADPICRYDYLDVYNGHSRLVQKLGRFCGTFRPGALISTSNTMMLEMVTDEATGGRGFLASFNAGKPHMEENQFCGGRLTKSQGSVKTPNWPNSNYPAGISCSWHISVEPSNVIEVQFEKLDLEPDMYCRYDYVALFNGGETDDSRRIGKFCGDKPPGTIVTNGNELLLQFVSDLSVTSDGFMAYYSSVPRGKCLLPHVFPTALPLNPLCTQPCKRTGTLQTSFCPHDFGELQNNVVPLMVSLYKSPAALMQMITTCSGIFFFIVSCPGRNYVLMGKVDAEGNGHLSPSSFTLLFKPVHSKALDVLSRKSC</sequence>
<feature type="transmembrane region" description="Helical" evidence="4">
    <location>
        <begin position="325"/>
        <end position="343"/>
    </location>
</feature>
<dbReference type="GO" id="GO:0005518">
    <property type="term" value="F:collagen binding"/>
    <property type="evidence" value="ECO:0007669"/>
    <property type="project" value="TreeGrafter"/>
</dbReference>
<comment type="caution">
    <text evidence="3">Lacks conserved residue(s) required for the propagation of feature annotation.</text>
</comment>
<dbReference type="InterPro" id="IPR008993">
    <property type="entry name" value="TIMP-like_OB-fold"/>
</dbReference>
<name>A0A669CUQ7_ORENI</name>
<evidence type="ECO:0000313" key="6">
    <source>
        <dbReference type="Ensembl" id="ENSONIP00000051801.1"/>
    </source>
</evidence>
<evidence type="ECO:0000256" key="2">
    <source>
        <dbReference type="ARBA" id="ARBA00023157"/>
    </source>
</evidence>
<dbReference type="GO" id="GO:0016504">
    <property type="term" value="F:peptidase activator activity"/>
    <property type="evidence" value="ECO:0007669"/>
    <property type="project" value="TreeGrafter"/>
</dbReference>
<proteinExistence type="predicted"/>
<feature type="domain" description="CUB" evidence="5">
    <location>
        <begin position="151"/>
        <end position="265"/>
    </location>
</feature>
<keyword evidence="4" id="KW-0472">Membrane</keyword>
<reference evidence="7" key="1">
    <citation type="submission" date="2012-01" db="EMBL/GenBank/DDBJ databases">
        <title>The Genome Sequence of Oreochromis niloticus (Nile Tilapia).</title>
        <authorList>
            <consortium name="Broad Institute Genome Assembly Team"/>
            <consortium name="Broad Institute Sequencing Platform"/>
            <person name="Di Palma F."/>
            <person name="Johnson J."/>
            <person name="Lander E.S."/>
            <person name="Lindblad-Toh K."/>
        </authorList>
    </citation>
    <scope>NUCLEOTIDE SEQUENCE [LARGE SCALE GENOMIC DNA]</scope>
</reference>
<dbReference type="Pfam" id="PF00431">
    <property type="entry name" value="CUB"/>
    <property type="match status" value="2"/>
</dbReference>
<reference evidence="6" key="3">
    <citation type="submission" date="2025-09" db="UniProtKB">
        <authorList>
            <consortium name="Ensembl"/>
        </authorList>
    </citation>
    <scope>IDENTIFICATION</scope>
</reference>
<feature type="domain" description="CUB" evidence="5">
    <location>
        <begin position="29"/>
        <end position="141"/>
    </location>
</feature>
<dbReference type="PANTHER" id="PTHR24251:SF24">
    <property type="entry name" value="PROCOLLAGEN C-ENDOPEPTIDASE ENHANCER 1"/>
    <property type="match status" value="1"/>
</dbReference>